<evidence type="ECO:0000256" key="6">
    <source>
        <dbReference type="ARBA" id="ARBA00022485"/>
    </source>
</evidence>
<comment type="catalytic activity">
    <reaction evidence="16">
        <text>epoxyqueuosine(34) in tRNA + AH2 = queuosine(34) in tRNA + A + H2O</text>
        <dbReference type="Rhea" id="RHEA:32159"/>
        <dbReference type="Rhea" id="RHEA-COMP:18571"/>
        <dbReference type="Rhea" id="RHEA-COMP:18582"/>
        <dbReference type="ChEBI" id="CHEBI:13193"/>
        <dbReference type="ChEBI" id="CHEBI:15377"/>
        <dbReference type="ChEBI" id="CHEBI:17499"/>
        <dbReference type="ChEBI" id="CHEBI:194431"/>
        <dbReference type="ChEBI" id="CHEBI:194443"/>
        <dbReference type="EC" id="1.17.99.6"/>
    </reaction>
</comment>
<evidence type="ECO:0000256" key="3">
    <source>
        <dbReference type="ARBA" id="ARBA00008207"/>
    </source>
</evidence>
<dbReference type="Proteomes" id="UP000035080">
    <property type="component" value="Chromosome"/>
</dbReference>
<keyword evidence="7" id="KW-0819">tRNA processing</keyword>
<evidence type="ECO:0000256" key="11">
    <source>
        <dbReference type="ARBA" id="ARBA00023004"/>
    </source>
</evidence>
<organism evidence="17 18">
    <name type="scientific">Pandoraea fibrosis</name>
    <dbReference type="NCBI Taxonomy" id="1891094"/>
    <lineage>
        <taxon>Bacteria</taxon>
        <taxon>Pseudomonadati</taxon>
        <taxon>Pseudomonadota</taxon>
        <taxon>Betaproteobacteria</taxon>
        <taxon>Burkholderiales</taxon>
        <taxon>Burkholderiaceae</taxon>
        <taxon>Pandoraea</taxon>
    </lineage>
</organism>
<evidence type="ECO:0000256" key="16">
    <source>
        <dbReference type="ARBA" id="ARBA00047415"/>
    </source>
</evidence>
<evidence type="ECO:0000256" key="12">
    <source>
        <dbReference type="ARBA" id="ARBA00023014"/>
    </source>
</evidence>
<keyword evidence="11" id="KW-0408">Iron</keyword>
<dbReference type="EMBL" id="CP047385">
    <property type="protein sequence ID" value="QHF11858.1"/>
    <property type="molecule type" value="Genomic_DNA"/>
</dbReference>
<keyword evidence="14" id="KW-0676">Redox-active center</keyword>
<comment type="similarity">
    <text evidence="3">Belongs to the QueH family.</text>
</comment>
<proteinExistence type="inferred from homology"/>
<evidence type="ECO:0000256" key="4">
    <source>
        <dbReference type="ARBA" id="ARBA00012622"/>
    </source>
</evidence>
<evidence type="ECO:0000256" key="5">
    <source>
        <dbReference type="ARBA" id="ARBA00016895"/>
    </source>
</evidence>
<reference evidence="17 18" key="1">
    <citation type="journal article" date="2015" name="Genome Announc.">
        <title>Genome Sequences of Two Pandoraea pnomenusa Isolates Recovered 11 Months Apart from a Cystic Fibrosis Patient.</title>
        <authorList>
            <person name="Ee R."/>
            <person name="Ambrose M."/>
            <person name="Lazenby J."/>
            <person name="Williams P."/>
            <person name="Chan K.G."/>
            <person name="Roddam L."/>
        </authorList>
    </citation>
    <scope>NUCLEOTIDE SEQUENCE [LARGE SCALE GENOMIC DNA]</scope>
    <source>
        <strain evidence="17 18">6399</strain>
    </source>
</reference>
<evidence type="ECO:0000256" key="7">
    <source>
        <dbReference type="ARBA" id="ARBA00022694"/>
    </source>
</evidence>
<evidence type="ECO:0000256" key="9">
    <source>
        <dbReference type="ARBA" id="ARBA00022785"/>
    </source>
</evidence>
<evidence type="ECO:0000313" key="18">
    <source>
        <dbReference type="Proteomes" id="UP000035080"/>
    </source>
</evidence>
<dbReference type="InterPro" id="IPR003828">
    <property type="entry name" value="QueH"/>
</dbReference>
<evidence type="ECO:0000256" key="2">
    <source>
        <dbReference type="ARBA" id="ARBA00004691"/>
    </source>
</evidence>
<dbReference type="Pfam" id="PF02677">
    <property type="entry name" value="QueH"/>
    <property type="match status" value="1"/>
</dbReference>
<evidence type="ECO:0000256" key="10">
    <source>
        <dbReference type="ARBA" id="ARBA00023002"/>
    </source>
</evidence>
<dbReference type="EC" id="1.17.99.6" evidence="4"/>
<evidence type="ECO:0000256" key="8">
    <source>
        <dbReference type="ARBA" id="ARBA00022723"/>
    </source>
</evidence>
<gene>
    <name evidence="17" type="ORF">PI93_003745</name>
</gene>
<evidence type="ECO:0000256" key="13">
    <source>
        <dbReference type="ARBA" id="ARBA00023157"/>
    </source>
</evidence>
<keyword evidence="6" id="KW-0004">4Fe-4S</keyword>
<keyword evidence="18" id="KW-1185">Reference proteome</keyword>
<evidence type="ECO:0000313" key="17">
    <source>
        <dbReference type="EMBL" id="QHF11858.1"/>
    </source>
</evidence>
<dbReference type="PANTHER" id="PTHR36701:SF1">
    <property type="entry name" value="EPOXYQUEUOSINE REDUCTASE QUEH"/>
    <property type="match status" value="1"/>
</dbReference>
<name>A0ABX6HLW0_9BURK</name>
<dbReference type="PANTHER" id="PTHR36701">
    <property type="entry name" value="EPOXYQUEUOSINE REDUCTASE QUEH"/>
    <property type="match status" value="1"/>
</dbReference>
<evidence type="ECO:0000256" key="1">
    <source>
        <dbReference type="ARBA" id="ARBA00002268"/>
    </source>
</evidence>
<evidence type="ECO:0000256" key="14">
    <source>
        <dbReference type="ARBA" id="ARBA00023284"/>
    </source>
</evidence>
<protein>
    <recommendedName>
        <fullName evidence="5">Epoxyqueuosine reductase QueH</fullName>
        <ecNumber evidence="4">1.17.99.6</ecNumber>
    </recommendedName>
    <alternativeName>
        <fullName evidence="15">Queuosine biosynthesis protein QueH</fullName>
    </alternativeName>
</protein>
<comment type="function">
    <text evidence="1">Catalyzes the conversion of epoxyqueuosine (oQ) to queuosine (Q), which is a hypermodified base found in the wobble positions of tRNA(Asp), tRNA(Asn), tRNA(His) and tRNA(Tyr).</text>
</comment>
<evidence type="ECO:0000256" key="15">
    <source>
        <dbReference type="ARBA" id="ARBA00031446"/>
    </source>
</evidence>
<keyword evidence="13" id="KW-1015">Disulfide bond</keyword>
<keyword evidence="10" id="KW-0560">Oxidoreductase</keyword>
<keyword evidence="9" id="KW-0671">Queuosine biosynthesis</keyword>
<comment type="pathway">
    <text evidence="2">tRNA modification; tRNA-queuosine biosynthesis.</text>
</comment>
<sequence length="96" mass="10780">MVSAIERKSLALSGEHKRVRLHSCCAPCSGEAMKAMQASGIDFTIFLYNPNIHPLKEYALRKNESIRFAQTFGMLFADADDDRDNGFKRAKGIRSQ</sequence>
<accession>A0ABX6HLW0</accession>
<keyword evidence="8" id="KW-0479">Metal-binding</keyword>
<keyword evidence="12" id="KW-0411">Iron-sulfur</keyword>